<dbReference type="InterPro" id="IPR008271">
    <property type="entry name" value="Ser/Thr_kinase_AS"/>
</dbReference>
<feature type="region of interest" description="Disordered" evidence="21">
    <location>
        <begin position="27"/>
        <end position="55"/>
    </location>
</feature>
<dbReference type="GO" id="GO:0005524">
    <property type="term" value="F:ATP binding"/>
    <property type="evidence" value="ECO:0007669"/>
    <property type="project" value="UniProtKB-UniRule"/>
</dbReference>
<dbReference type="AlphaFoldDB" id="A0AAJ7SXM2"/>
<keyword evidence="9 25" id="KW-0418">Kinase</keyword>
<keyword evidence="16" id="KW-0325">Glycoprotein</keyword>
<dbReference type="SMART" id="SM00220">
    <property type="entry name" value="S_TKc"/>
    <property type="match status" value="1"/>
</dbReference>
<dbReference type="InterPro" id="IPR011047">
    <property type="entry name" value="Quinoprotein_ADH-like_sf"/>
</dbReference>
<dbReference type="InterPro" id="IPR000719">
    <property type="entry name" value="Prot_kinase_dom"/>
</dbReference>
<dbReference type="FunFam" id="3.30.200.20:FF:000193">
    <property type="entry name" value="Eukaryotic translation initiation factor 2-alpha kinase 3"/>
    <property type="match status" value="1"/>
</dbReference>
<evidence type="ECO:0000313" key="24">
    <source>
        <dbReference type="Proteomes" id="UP001318040"/>
    </source>
</evidence>
<name>A0AAJ7SXM2_PETMA</name>
<keyword evidence="24" id="KW-1185">Reference proteome</keyword>
<dbReference type="GO" id="GO:0004694">
    <property type="term" value="F:eukaryotic translation initiation factor 2alpha kinase activity"/>
    <property type="evidence" value="ECO:0007669"/>
    <property type="project" value="TreeGrafter"/>
</dbReference>
<evidence type="ECO:0000256" key="4">
    <source>
        <dbReference type="ARBA" id="ARBA00022553"/>
    </source>
</evidence>
<reference evidence="25" key="1">
    <citation type="submission" date="2025-08" db="UniProtKB">
        <authorList>
            <consortium name="RefSeq"/>
        </authorList>
    </citation>
    <scope>IDENTIFICATION</scope>
    <source>
        <tissue evidence="25">Sperm</tissue>
    </source>
</reference>
<dbReference type="Gene3D" id="2.130.10.10">
    <property type="entry name" value="YVTN repeat-like/Quinoprotein amine dehydrogenase"/>
    <property type="match status" value="1"/>
</dbReference>
<dbReference type="InterPro" id="IPR050339">
    <property type="entry name" value="CC_SR_Kinase"/>
</dbReference>
<dbReference type="InterPro" id="IPR011009">
    <property type="entry name" value="Kinase-like_dom_sf"/>
</dbReference>
<feature type="domain" description="Protein kinase" evidence="23">
    <location>
        <begin position="572"/>
        <end position="1059"/>
    </location>
</feature>
<evidence type="ECO:0000256" key="9">
    <source>
        <dbReference type="ARBA" id="ARBA00022777"/>
    </source>
</evidence>
<keyword evidence="8 20" id="KW-0547">Nucleotide-binding</keyword>
<dbReference type="EC" id="2.7.11.1" evidence="2"/>
<keyword evidence="7 22" id="KW-0732">Signal</keyword>
<sequence>MGALCVWALLLLLLLLPPPPPLVFAYGPDEELGQEPDDSGRGGVGILAGGGKTPSSSSLVIISTLDGQLTALDAESGGALRWRLDAGAGSLLASSISTNQDFRNGQLIIPSLDGSLFQWDGDSMKALPFTVESLLDSSSRLGDDVVLMGGKAISTYGILADTGKLKYSCTSAGCRPWKEDDQVDADDLVLVQRVQKTVRAVAPRSGAEKWNFSVGQYDIMFYRGNEGNFQKEEDKSPDPEKLLQTMDVALKVSVPDGKVLAFRKAGAREVVWEHKFSSPVAAAWLLKDGQVLPVSLFDREVVPALEPDEREEDEEDDEEEDMVEAARGVAEPSVYLGMYRGQMYIQSSLTMAQKIAQVAQKHAWDGDRNSNAVISVPRVKWKPMLATAPSLTPANVPFNELERRMNGGVADPSGESAAGALSVITSSNRGAVGLRLVFTTGYDGFYFLHTYEAMDQGAAAGLVADGPDPVPGRGVLRPPPALIDFEVKPEPPEASLRSMEVLASLVLTVVLATCVIIVYFRNSLSTIRRKRQSSESEAQTDSVCDILTKQPNHPAQAEDNLTTYVSRYLTDFEHVQCLGRGGFGVVFEARNKVDDCHYAIKRIRLPNRIQAREKVMREVKALAKLEHQGVVRYFNAWLEMPPQDWQEEKDKQWISDCSSEWVLSSQSPVESEKFPSHLPLRPMPRESTTLSRSWSDFDLPSISFLVNSSAVDTQGSLLSSDLSFITEKSPEPRECQDDSLLTECEESGPTSQDTSLVRGAQHTDDSLDIVFEDSGCGEKSSRKMNSGAAGNPEESHMHSTSTDSSSTDSNKAATPPVETASTSTSSTATQPNRPTSLLLNETHTAPMPARTHVDASTETGPVPRLFLYIQMQLCRKDSLKEWLNSRTNAADRSRAECLTIFQQIVNAVQFLHVSGLMHRDLKPSNIFFSLDGVVKIGDFGLVTGTEHEEEGAVLTPMPGHIHHTGQVGTKLYMSPEQLAGRAYSHKVDIFSLGLILFELLCPFGTQMERIKTLSAARNRIFPDPFVTSNVDEHQLVERLLAQDPSLRPEAEEIAQAALFAELDPPIIPVNRQHSRTHSLSGIRLRSNSFSST</sequence>
<comment type="subcellular location">
    <subcellularLocation>
        <location evidence="1">Endoplasmic reticulum membrane</location>
        <topology evidence="1">Single-pass type I membrane protein</topology>
    </subcellularLocation>
</comment>
<dbReference type="FunFam" id="1.10.510.10:FF:000251">
    <property type="entry name" value="eukaryotic translation initiation factor 2-alpha kinase 3"/>
    <property type="match status" value="1"/>
</dbReference>
<evidence type="ECO:0000256" key="18">
    <source>
        <dbReference type="ARBA" id="ARBA00037982"/>
    </source>
</evidence>
<dbReference type="RefSeq" id="XP_032806372.1">
    <property type="nucleotide sequence ID" value="XM_032950481.1"/>
</dbReference>
<feature type="binding site" evidence="20">
    <location>
        <position position="601"/>
    </location>
    <ligand>
        <name>ATP</name>
        <dbReference type="ChEBI" id="CHEBI:30616"/>
    </ligand>
</feature>
<evidence type="ECO:0000256" key="15">
    <source>
        <dbReference type="ARBA" id="ARBA00023136"/>
    </source>
</evidence>
<feature type="compositionally biased region" description="Gly residues" evidence="21">
    <location>
        <begin position="41"/>
        <end position="52"/>
    </location>
</feature>
<evidence type="ECO:0000256" key="5">
    <source>
        <dbReference type="ARBA" id="ARBA00022679"/>
    </source>
</evidence>
<evidence type="ECO:0000256" key="3">
    <source>
        <dbReference type="ARBA" id="ARBA00022527"/>
    </source>
</evidence>
<keyword evidence="17" id="KW-0834">Unfolded protein response</keyword>
<keyword evidence="25" id="KW-0396">Initiation factor</keyword>
<accession>A0AAJ7SXM2</accession>
<evidence type="ECO:0000256" key="11">
    <source>
        <dbReference type="ARBA" id="ARBA00022840"/>
    </source>
</evidence>
<keyword evidence="4" id="KW-0597">Phosphoprotein</keyword>
<dbReference type="InterPro" id="IPR017441">
    <property type="entry name" value="Protein_kinase_ATP_BS"/>
</dbReference>
<evidence type="ECO:0000256" key="14">
    <source>
        <dbReference type="ARBA" id="ARBA00023016"/>
    </source>
</evidence>
<protein>
    <recommendedName>
        <fullName evidence="2">non-specific serine/threonine protein kinase</fullName>
        <ecNumber evidence="2">2.7.11.1</ecNumber>
    </recommendedName>
    <alternativeName>
        <fullName evidence="19">PRKR-like endoplasmic reticulum kinase</fullName>
    </alternativeName>
</protein>
<keyword evidence="14" id="KW-0346">Stress response</keyword>
<dbReference type="KEGG" id="pmrn:116940536"/>
<evidence type="ECO:0000256" key="17">
    <source>
        <dbReference type="ARBA" id="ARBA00023230"/>
    </source>
</evidence>
<keyword evidence="3" id="KW-0723">Serine/threonine-protein kinase</keyword>
<dbReference type="PROSITE" id="PS00107">
    <property type="entry name" value="PROTEIN_KINASE_ATP"/>
    <property type="match status" value="1"/>
</dbReference>
<feature type="chain" id="PRO_5042510326" description="non-specific serine/threonine protein kinase" evidence="22">
    <location>
        <begin position="26"/>
        <end position="1092"/>
    </location>
</feature>
<keyword evidence="12" id="KW-0810">Translation regulation</keyword>
<dbReference type="SMART" id="SM00564">
    <property type="entry name" value="PQQ"/>
    <property type="match status" value="2"/>
</dbReference>
<dbReference type="PROSITE" id="PS50011">
    <property type="entry name" value="PROTEIN_KINASE_DOM"/>
    <property type="match status" value="1"/>
</dbReference>
<dbReference type="GO" id="GO:0006986">
    <property type="term" value="P:response to unfolded protein"/>
    <property type="evidence" value="ECO:0007669"/>
    <property type="project" value="UniProtKB-KW"/>
</dbReference>
<dbReference type="Gene3D" id="3.30.200.20">
    <property type="entry name" value="Phosphorylase Kinase, domain 1"/>
    <property type="match status" value="1"/>
</dbReference>
<keyword evidence="6" id="KW-0812">Transmembrane</keyword>
<evidence type="ECO:0000256" key="19">
    <source>
        <dbReference type="ARBA" id="ARBA00041500"/>
    </source>
</evidence>
<dbReference type="GeneID" id="116940536"/>
<evidence type="ECO:0000256" key="2">
    <source>
        <dbReference type="ARBA" id="ARBA00012513"/>
    </source>
</evidence>
<keyword evidence="11 20" id="KW-0067">ATP-binding</keyword>
<evidence type="ECO:0000256" key="1">
    <source>
        <dbReference type="ARBA" id="ARBA00004115"/>
    </source>
</evidence>
<dbReference type="Proteomes" id="UP001318040">
    <property type="component" value="Chromosome 9"/>
</dbReference>
<keyword evidence="5" id="KW-0808">Transferase</keyword>
<dbReference type="GO" id="GO:0034976">
    <property type="term" value="P:response to endoplasmic reticulum stress"/>
    <property type="evidence" value="ECO:0007669"/>
    <property type="project" value="UniProtKB-ARBA"/>
</dbReference>
<keyword evidence="25" id="KW-0648">Protein biosynthesis</keyword>
<dbReference type="SUPFAM" id="SSF56112">
    <property type="entry name" value="Protein kinase-like (PK-like)"/>
    <property type="match status" value="1"/>
</dbReference>
<dbReference type="PANTHER" id="PTHR11042">
    <property type="entry name" value="EUKARYOTIC TRANSLATION INITIATION FACTOR 2-ALPHA KINASE EIF2-ALPHA KINASE -RELATED"/>
    <property type="match status" value="1"/>
</dbReference>
<evidence type="ECO:0000256" key="7">
    <source>
        <dbReference type="ARBA" id="ARBA00022729"/>
    </source>
</evidence>
<evidence type="ECO:0000256" key="6">
    <source>
        <dbReference type="ARBA" id="ARBA00022692"/>
    </source>
</evidence>
<evidence type="ECO:0000256" key="21">
    <source>
        <dbReference type="SAM" id="MobiDB-lite"/>
    </source>
</evidence>
<keyword evidence="10" id="KW-0256">Endoplasmic reticulum</keyword>
<comment type="similarity">
    <text evidence="18">Belongs to the protein kinase superfamily. Ser/Thr protein kinase family. GCN2 subfamily.</text>
</comment>
<dbReference type="PANTHER" id="PTHR11042:SF166">
    <property type="entry name" value="EUKARYOTIC TRANSLATION INITIATION FACTOR 2-ALPHA KINASE 3"/>
    <property type="match status" value="1"/>
</dbReference>
<organism evidence="24 25">
    <name type="scientific">Petromyzon marinus</name>
    <name type="common">Sea lamprey</name>
    <dbReference type="NCBI Taxonomy" id="7757"/>
    <lineage>
        <taxon>Eukaryota</taxon>
        <taxon>Metazoa</taxon>
        <taxon>Chordata</taxon>
        <taxon>Craniata</taxon>
        <taxon>Vertebrata</taxon>
        <taxon>Cyclostomata</taxon>
        <taxon>Hyperoartia</taxon>
        <taxon>Petromyzontiformes</taxon>
        <taxon>Petromyzontidae</taxon>
        <taxon>Petromyzon</taxon>
    </lineage>
</organism>
<evidence type="ECO:0000256" key="16">
    <source>
        <dbReference type="ARBA" id="ARBA00023180"/>
    </source>
</evidence>
<evidence type="ECO:0000256" key="12">
    <source>
        <dbReference type="ARBA" id="ARBA00022845"/>
    </source>
</evidence>
<dbReference type="GO" id="GO:0005634">
    <property type="term" value="C:nucleus"/>
    <property type="evidence" value="ECO:0007669"/>
    <property type="project" value="TreeGrafter"/>
</dbReference>
<evidence type="ECO:0000256" key="10">
    <source>
        <dbReference type="ARBA" id="ARBA00022824"/>
    </source>
</evidence>
<dbReference type="CTD" id="9451"/>
<evidence type="ECO:0000256" key="22">
    <source>
        <dbReference type="SAM" id="SignalP"/>
    </source>
</evidence>
<dbReference type="GO" id="GO:0005789">
    <property type="term" value="C:endoplasmic reticulum membrane"/>
    <property type="evidence" value="ECO:0007669"/>
    <property type="project" value="UniProtKB-SubCell"/>
</dbReference>
<evidence type="ECO:0000256" key="13">
    <source>
        <dbReference type="ARBA" id="ARBA00022989"/>
    </source>
</evidence>
<evidence type="ECO:0000259" key="23">
    <source>
        <dbReference type="PROSITE" id="PS50011"/>
    </source>
</evidence>
<keyword evidence="13" id="KW-1133">Transmembrane helix</keyword>
<feature type="region of interest" description="Disordered" evidence="21">
    <location>
        <begin position="744"/>
        <end position="837"/>
    </location>
</feature>
<evidence type="ECO:0000256" key="20">
    <source>
        <dbReference type="PROSITE-ProRule" id="PRU10141"/>
    </source>
</evidence>
<dbReference type="SUPFAM" id="SSF50998">
    <property type="entry name" value="Quinoprotein alcohol dehydrogenase-like"/>
    <property type="match status" value="1"/>
</dbReference>
<evidence type="ECO:0000313" key="25">
    <source>
        <dbReference type="RefSeq" id="XP_032806372.1"/>
    </source>
</evidence>
<keyword evidence="15" id="KW-0472">Membrane</keyword>
<gene>
    <name evidence="25" type="primary">EIF2AK3</name>
</gene>
<dbReference type="Gene3D" id="1.10.510.10">
    <property type="entry name" value="Transferase(Phosphotransferase) domain 1"/>
    <property type="match status" value="1"/>
</dbReference>
<dbReference type="InterPro" id="IPR018391">
    <property type="entry name" value="PQQ_b-propeller_rpt"/>
</dbReference>
<feature type="signal peptide" evidence="22">
    <location>
        <begin position="1"/>
        <end position="25"/>
    </location>
</feature>
<dbReference type="InterPro" id="IPR015943">
    <property type="entry name" value="WD40/YVTN_repeat-like_dom_sf"/>
</dbReference>
<dbReference type="PROSITE" id="PS00108">
    <property type="entry name" value="PROTEIN_KINASE_ST"/>
    <property type="match status" value="1"/>
</dbReference>
<proteinExistence type="inferred from homology"/>
<dbReference type="Pfam" id="PF00069">
    <property type="entry name" value="Pkinase"/>
    <property type="match status" value="2"/>
</dbReference>
<evidence type="ECO:0000256" key="8">
    <source>
        <dbReference type="ARBA" id="ARBA00022741"/>
    </source>
</evidence>
<feature type="compositionally biased region" description="Low complexity" evidence="21">
    <location>
        <begin position="799"/>
        <end position="829"/>
    </location>
</feature>
<dbReference type="GO" id="GO:0003743">
    <property type="term" value="F:translation initiation factor activity"/>
    <property type="evidence" value="ECO:0007669"/>
    <property type="project" value="UniProtKB-KW"/>
</dbReference>
<feature type="compositionally biased region" description="Acidic residues" evidence="21">
    <location>
        <begin position="28"/>
        <end position="37"/>
    </location>
</feature>